<feature type="domain" description="DUF1980" evidence="2">
    <location>
        <begin position="85"/>
        <end position="182"/>
    </location>
</feature>
<dbReference type="OrthoDB" id="9770408at2"/>
<gene>
    <name evidence="3" type="ordered locus">TREPR_3529</name>
</gene>
<dbReference type="STRING" id="545694.TREPR_3529"/>
<reference evidence="4" key="1">
    <citation type="submission" date="2009-12" db="EMBL/GenBank/DDBJ databases">
        <title>Complete sequence of Treponema primitia strain ZAS-2.</title>
        <authorList>
            <person name="Tetu S.G."/>
            <person name="Matson E."/>
            <person name="Ren Q."/>
            <person name="Seshadri R."/>
            <person name="Elbourne L."/>
            <person name="Hassan K.A."/>
            <person name="Durkin A."/>
            <person name="Radune D."/>
            <person name="Mohamoud Y."/>
            <person name="Shay R."/>
            <person name="Jin S."/>
            <person name="Zhang X."/>
            <person name="Lucey K."/>
            <person name="Ballor N.R."/>
            <person name="Ottesen E."/>
            <person name="Rosenthal R."/>
            <person name="Allen A."/>
            <person name="Leadbetter J.R."/>
            <person name="Paulsen I.T."/>
        </authorList>
    </citation>
    <scope>NUCLEOTIDE SEQUENCE [LARGE SCALE GENOMIC DNA]</scope>
    <source>
        <strain evidence="4">ATCC BAA-887 / DSM 12427 / ZAS-2</strain>
    </source>
</reference>
<keyword evidence="4" id="KW-1185">Reference proteome</keyword>
<dbReference type="InterPro" id="IPR048447">
    <property type="entry name" value="DUF1980_C"/>
</dbReference>
<evidence type="ECO:0000313" key="3">
    <source>
        <dbReference type="EMBL" id="AEF84939.1"/>
    </source>
</evidence>
<keyword evidence="1" id="KW-0472">Membrane</keyword>
<keyword evidence="1" id="KW-0812">Transmembrane</keyword>
<evidence type="ECO:0000256" key="1">
    <source>
        <dbReference type="SAM" id="Phobius"/>
    </source>
</evidence>
<reference evidence="3 4" key="2">
    <citation type="journal article" date="2011" name="ISME J.">
        <title>RNA-seq reveals cooperative metabolic interactions between two termite-gut spirochete species in co-culture.</title>
        <authorList>
            <person name="Rosenthal A.Z."/>
            <person name="Matson E.G."/>
            <person name="Eldar A."/>
            <person name="Leadbetter J.R."/>
        </authorList>
    </citation>
    <scope>NUCLEOTIDE SEQUENCE [LARGE SCALE GENOMIC DNA]</scope>
    <source>
        <strain evidence="4">ATCC BAA-887 / DSM 12427 / ZAS-2</strain>
    </source>
</reference>
<accession>F5YIU6</accession>
<organism evidence="3 4">
    <name type="scientific">Treponema primitia (strain ATCC BAA-887 / DSM 12427 / ZAS-2)</name>
    <dbReference type="NCBI Taxonomy" id="545694"/>
    <lineage>
        <taxon>Bacteria</taxon>
        <taxon>Pseudomonadati</taxon>
        <taxon>Spirochaetota</taxon>
        <taxon>Spirochaetia</taxon>
        <taxon>Spirochaetales</taxon>
        <taxon>Treponemataceae</taxon>
        <taxon>Treponema</taxon>
    </lineage>
</organism>
<dbReference type="Pfam" id="PF21537">
    <property type="entry name" value="DUF1980_C"/>
    <property type="match status" value="1"/>
</dbReference>
<keyword evidence="1" id="KW-1133">Transmembrane helix</keyword>
<feature type="transmembrane region" description="Helical" evidence="1">
    <location>
        <begin position="6"/>
        <end position="27"/>
    </location>
</feature>
<sequence length="209" mass="22980">MCYIPGGIAIQKAITIGLCFFFILVSVPGCNSRGKSGVGLTGAAEKIEPDEEELTEEPEPGLLAAAAAHPLEPLATQFPAQKYEQPEDVVEITESVFLPQVIDIYVNRNKYLGKTIRYEGSLEKEDYPALGLSYYYVDRIGPACHEGADNRLGFEVSWDDPYPAAHSWVEVTGRLDSYEENGRTFLHLILSSLKVLDQRGAEHITDSGA</sequence>
<dbReference type="EMBL" id="CP001843">
    <property type="protein sequence ID" value="AEF84939.1"/>
    <property type="molecule type" value="Genomic_DNA"/>
</dbReference>
<evidence type="ECO:0000313" key="4">
    <source>
        <dbReference type="Proteomes" id="UP000009223"/>
    </source>
</evidence>
<dbReference type="RefSeq" id="WP_015706767.1">
    <property type="nucleotide sequence ID" value="NC_015578.1"/>
</dbReference>
<dbReference type="KEGG" id="tpi:TREPR_3529"/>
<protein>
    <recommendedName>
        <fullName evidence="2">DUF1980 domain-containing protein</fullName>
    </recommendedName>
</protein>
<proteinExistence type="predicted"/>
<dbReference type="Proteomes" id="UP000009223">
    <property type="component" value="Chromosome"/>
</dbReference>
<evidence type="ECO:0000259" key="2">
    <source>
        <dbReference type="Pfam" id="PF21537"/>
    </source>
</evidence>
<dbReference type="HOGENOM" id="CLU_1314918_0_0_12"/>
<name>F5YIU6_TREPZ</name>
<dbReference type="AlphaFoldDB" id="F5YIU6"/>
<dbReference type="eggNOG" id="COG3689">
    <property type="taxonomic scope" value="Bacteria"/>
</dbReference>